<dbReference type="GO" id="GO:0005829">
    <property type="term" value="C:cytosol"/>
    <property type="evidence" value="ECO:0007669"/>
    <property type="project" value="TreeGrafter"/>
</dbReference>
<feature type="domain" description="Glycine radical" evidence="4">
    <location>
        <begin position="546"/>
        <end position="669"/>
    </location>
</feature>
<dbReference type="PANTHER" id="PTHR43641:SF2">
    <property type="entry name" value="DEHYDRATASE YBIW-RELATED"/>
    <property type="match status" value="1"/>
</dbReference>
<dbReference type="PANTHER" id="PTHR43641">
    <property type="entry name" value="FORMATE ACETYLTRANSFERASE 3-RELATED"/>
    <property type="match status" value="1"/>
</dbReference>
<dbReference type="OrthoDB" id="9803969at2"/>
<evidence type="ECO:0000256" key="3">
    <source>
        <dbReference type="PROSITE-ProRule" id="PRU00493"/>
    </source>
</evidence>
<dbReference type="EMBL" id="QVEV01000020">
    <property type="protein sequence ID" value="RGC14540.1"/>
    <property type="molecule type" value="Genomic_DNA"/>
</dbReference>
<feature type="modified residue" description="Glycine radical" evidence="3">
    <location>
        <position position="645"/>
    </location>
</feature>
<dbReference type="Pfam" id="PF01228">
    <property type="entry name" value="Gly_radical"/>
    <property type="match status" value="1"/>
</dbReference>
<dbReference type="PROSITE" id="PS51149">
    <property type="entry name" value="GLY_RADICAL_2"/>
    <property type="match status" value="1"/>
</dbReference>
<dbReference type="Gene3D" id="3.20.70.20">
    <property type="match status" value="1"/>
</dbReference>
<evidence type="ECO:0008006" key="8">
    <source>
        <dbReference type="Google" id="ProtNLM"/>
    </source>
</evidence>
<dbReference type="Pfam" id="PF02901">
    <property type="entry name" value="PFL-like"/>
    <property type="match status" value="1"/>
</dbReference>
<name>A0A3E2VU22_CLOIN</name>
<protein>
    <recommendedName>
        <fullName evidence="8">Pyruvate formate-lyase</fullName>
    </recommendedName>
</protein>
<keyword evidence="1 3" id="KW-0556">Organic radical</keyword>
<evidence type="ECO:0000259" key="4">
    <source>
        <dbReference type="PROSITE" id="PS51149"/>
    </source>
</evidence>
<accession>A0A3E2VU22</accession>
<keyword evidence="2" id="KW-0456">Lyase</keyword>
<evidence type="ECO:0000259" key="5">
    <source>
        <dbReference type="PROSITE" id="PS51554"/>
    </source>
</evidence>
<dbReference type="GO" id="GO:0016829">
    <property type="term" value="F:lyase activity"/>
    <property type="evidence" value="ECO:0007669"/>
    <property type="project" value="UniProtKB-KW"/>
</dbReference>
<dbReference type="RefSeq" id="WP_008816050.1">
    <property type="nucleotide sequence ID" value="NZ_JAHOLM010000016.1"/>
</dbReference>
<reference evidence="6 7" key="1">
    <citation type="submission" date="2018-08" db="EMBL/GenBank/DDBJ databases">
        <title>A genome reference for cultivated species of the human gut microbiota.</title>
        <authorList>
            <person name="Zou Y."/>
            <person name="Xue W."/>
            <person name="Luo G."/>
        </authorList>
    </citation>
    <scope>NUCLEOTIDE SEQUENCE [LARGE SCALE GENOMIC DNA]</scope>
    <source>
        <strain evidence="6 7">OF01-2LB</strain>
    </source>
</reference>
<organism evidence="6 7">
    <name type="scientific">Clostridium innocuum</name>
    <dbReference type="NCBI Taxonomy" id="1522"/>
    <lineage>
        <taxon>Bacteria</taxon>
        <taxon>Bacillati</taxon>
        <taxon>Bacillota</taxon>
        <taxon>Clostridia</taxon>
        <taxon>Eubacteriales</taxon>
        <taxon>Clostridiaceae</taxon>
        <taxon>Clostridium</taxon>
    </lineage>
</organism>
<dbReference type="InterPro" id="IPR051215">
    <property type="entry name" value="GRE"/>
</dbReference>
<dbReference type="AlphaFoldDB" id="A0A3E2VU22"/>
<sequence>MYEAIVKNTVEILCQLPVPFPESRLLAGIVKEYRAPQQEMFMNDNYHYAMGTAYLKLGILGVSEKAEESSKTVETEKQRELLSSIAIVYREISNYLSRYAEAVHKQAESDKQRHTGDMLKALSTRPPQHFDEALQLVYIMWKLRTLYKKHADLGRLDVHLRELFEKDMTSGYMSEQDVLDYLLCFWELLNENDSGDTLLNVMVGGRNIDGSDAGSRLSVLMLKAVQLCRQTEPHINVRVHPELDPAIYQAMLEVQLMGQGQATMYNDEVIIPSLMKFGIPEELACCYANDGCSEITLDGYSGIDYAHIDIVGVFELAFNNGSWADRTYRKKVHYWNNSDPDYFYTPHAVCGYASGDPQTCETFEKFYQMFLKQYEFQIRNKAEELKRLYDDRMSFVTTSVFLNGTYDFVLEHGDDILGGGFPFAEYMLFSGSIPTAADCLIAVKSLVYDRKIYTISELKEAIRVDFKGYEGMRKQMLNTPKFGNDIDEVDLLARDIARCFCDCLQNFRKESGFAVMPALYGFRFLEESYGVAATPDGRHYGDPIAEHYCATPGRAVNGPTALLNSIAKAKEEISMAVGVCAVQITLPRNLGNTDEESLMILDGLNRAAVAGGLNHMNIGIYDAELLREAQRNPEQHKDIIVRVWGYSARFVTLCKEMQDHVINRITAVN</sequence>
<dbReference type="InterPro" id="IPR004184">
    <property type="entry name" value="PFL_dom"/>
</dbReference>
<evidence type="ECO:0000313" key="6">
    <source>
        <dbReference type="EMBL" id="RGC14540.1"/>
    </source>
</evidence>
<proteinExistence type="predicted"/>
<feature type="domain" description="PFL" evidence="5">
    <location>
        <begin position="1"/>
        <end position="539"/>
    </location>
</feature>
<dbReference type="Proteomes" id="UP000260025">
    <property type="component" value="Unassembled WGS sequence"/>
</dbReference>
<dbReference type="InterPro" id="IPR001150">
    <property type="entry name" value="Gly_radical"/>
</dbReference>
<dbReference type="SUPFAM" id="SSF51998">
    <property type="entry name" value="PFL-like glycyl radical enzymes"/>
    <property type="match status" value="1"/>
</dbReference>
<dbReference type="PROSITE" id="PS51554">
    <property type="entry name" value="PFL"/>
    <property type="match status" value="1"/>
</dbReference>
<evidence type="ECO:0000313" key="7">
    <source>
        <dbReference type="Proteomes" id="UP000260025"/>
    </source>
</evidence>
<comment type="caution">
    <text evidence="6">The sequence shown here is derived from an EMBL/GenBank/DDBJ whole genome shotgun (WGS) entry which is preliminary data.</text>
</comment>
<evidence type="ECO:0000256" key="1">
    <source>
        <dbReference type="ARBA" id="ARBA00022818"/>
    </source>
</evidence>
<evidence type="ECO:0000256" key="2">
    <source>
        <dbReference type="ARBA" id="ARBA00023239"/>
    </source>
</evidence>
<gene>
    <name evidence="6" type="ORF">DXA38_13545</name>
</gene>